<keyword evidence="7" id="KW-1185">Reference proteome</keyword>
<dbReference type="InterPro" id="IPR000477">
    <property type="entry name" value="RT_dom"/>
</dbReference>
<dbReference type="SUPFAM" id="SSF56219">
    <property type="entry name" value="DNase I-like"/>
    <property type="match status" value="1"/>
</dbReference>
<protein>
    <recommendedName>
        <fullName evidence="8">Reverse transcriptase</fullName>
    </recommendedName>
</protein>
<dbReference type="SUPFAM" id="SSF57756">
    <property type="entry name" value="Retrovirus zinc finger-like domains"/>
    <property type="match status" value="1"/>
</dbReference>
<dbReference type="Pfam" id="PF14529">
    <property type="entry name" value="Exo_endo_phos_2"/>
    <property type="match status" value="1"/>
</dbReference>
<dbReference type="Gene3D" id="4.10.60.10">
    <property type="entry name" value="Zinc finger, CCHC-type"/>
    <property type="match status" value="1"/>
</dbReference>
<evidence type="ECO:0000313" key="6">
    <source>
        <dbReference type="EMBL" id="KAJ5264460.1"/>
    </source>
</evidence>
<sequence length="1745" mass="196007">MKQFDGKTGMFYREQTLANLRFLFDSTVDILTRAGDHGCVIAFVCQTRCDGERVKIMQTYAGDVSKALKALHDMSCTRLREFSIDCGHELHREHLEQCHIAMPMQPQLPLGSNNLALSEDSNVLIDMPLPEEEPEQGEPEVHEAEHGQEANREPPDRDERGDSPPRLSRPKRTTRPPRNYAQEQEIDNEQRKTRPQQKKRIEPESQPDVATSDDSATESDDLDVSNLVKELVKLREEIRRRDELHREELQKVQQEFRKAKEEFGVALAGVRHELQTLTDSPTTPQSYPEACSPNHHDEVLREIQSLREEISVPAPTGSPSYADVARTPPLSHPSNIRSLSTSNATPTTFTDTLYCTIDTSEMAANENERMSAGPIRAAVETEIRAMEGHTHWRCRAVTVDPKNTNRIRIACRDEVEHQLVKKVAEGKIGAGARVLRDELYPIKVDSANKTTVLDEKGELRAGVAAAFSEENEATVAKIAWLSKKDSAKAYGSMVVYLTKGSDARRLLAEGFFHAGGESGVTSVFEHRPRPTQCYNCQEIGHKAFQCKNAQRCAKCAMEGHRHSDCDQTVPKDVETEQVRIESPDLTAAVIRLPERRIFIASVYVEGGDASALNDACDHLRKAIAKVRRDSGTVVEIMIMGDFNRHDQLWGGDDVSLTRQGEADLIIDLMNEFGLSSLLKRGTKTWHGAGYSGDCESTIDLALASENLTDSLLKYAVHVTEHGSDHCTIETVFDAPWAAPKQPERLLLKNAPWKEINARIAGTLAATPVEGSVQQKTDRLMSTVSEAVHALTPRAKPSSHAKRWWTADLTQLRQIYTYWRNHARSERRAGRKVPQLENMAASAAKQYHDAIRKQKKKHWNEFLADNDNIWKAAKYLKSGEDAAFGKVPQLLRADGTVTTDHEEQAEELLTKFFPPLPENIQDEGTRPQRAPVEMPVITMEEVERQLLATKSWKAPGEDGLPAIVWKMTWPTVKHRVLDLFQASLEEGTLPKQWRHAKIIPLRKPNKEDYTIAKAWRPISLLATLGKILESVVAERISHAVETHGLLPTSHFGARKQRSAEQALLLLQEQIYAAWRGRRVLSLISFDVKGAYNGVCKERLLQRVRARGIPEGLLRWVEAFCSGRTATIQINGQPSEVQDLPQPGLPQGSPLSPILFLFFNADLVQRQIDCQGGAIAFVDDFTAWVTGPTAQSNRGGIDAIINEALDWERRSGATFEAEKTAIIYFTPKTHKSDHEPFTIKGQTVVPKDRVKILGVLMDTRLKYKEQIARAASKGLEAAMQLRRLRGLSPATARQLFTSTVAPVVDYASNVWMHAFKDKASGPINRVQRVGAQAIVGTFLTVATSVAEAEAHIATAQHRFWRRAVKMWTDIHTLPETNPLRRNTDRIRKFRRYHRSPLYHVAEALKHIDMETLETINPFTLAPWEERVQTDVDEPQEPQTEAGGCMQIAVSSSARNELVGYGGAIEKQPPRYRKLKLKTFSVTLGVRAEQNPYSAELAAMAYVLNLPPALKGYRITLLTSNKAAVLTLRNPRQQSGQGHVDQIYKLIKRLRRNGNWINIRWIPTSEENKLLGLAKEQARTATQEDALLQTRVPRVKSTTLNIARSHIAIGKGLPEYVGKHAKRVDAALPGKHTRQLYDRLSWKEASVLAQLRTGMARLNGYLFRINATETDQCACGQAKETVEHFLFRCRKWTAHRTELLQCTETYRGNMSFFLGGKSPSDDQKWTPNLEAVRTSIRFAIATGRLELT</sequence>
<dbReference type="PROSITE" id="PS50878">
    <property type="entry name" value="RT_POL"/>
    <property type="match status" value="1"/>
</dbReference>
<dbReference type="Gene3D" id="3.60.10.10">
    <property type="entry name" value="Endonuclease/exonuclease/phosphatase"/>
    <property type="match status" value="1"/>
</dbReference>
<dbReference type="SMART" id="SM00343">
    <property type="entry name" value="ZnF_C2HC"/>
    <property type="match status" value="2"/>
</dbReference>
<evidence type="ECO:0000256" key="1">
    <source>
        <dbReference type="PROSITE-ProRule" id="PRU00047"/>
    </source>
</evidence>
<evidence type="ECO:0000256" key="3">
    <source>
        <dbReference type="SAM" id="MobiDB-lite"/>
    </source>
</evidence>
<dbReference type="PANTHER" id="PTHR33481:SF1">
    <property type="entry name" value="ENDONUCLEASE_EXONUCLEASE_PHOSPHATASE DOMAIN-CONTAINING PROTEIN-RELATED"/>
    <property type="match status" value="1"/>
</dbReference>
<keyword evidence="1" id="KW-0862">Zinc</keyword>
<keyword evidence="1" id="KW-0479">Metal-binding</keyword>
<dbReference type="InterPro" id="IPR043502">
    <property type="entry name" value="DNA/RNA_pol_sf"/>
</dbReference>
<reference evidence="6 7" key="1">
    <citation type="journal article" date="2023" name="IMA Fungus">
        <title>Comparative genomic study of the Penicillium genus elucidates a diverse pangenome and 15 lateral gene transfer events.</title>
        <authorList>
            <person name="Petersen C."/>
            <person name="Sorensen T."/>
            <person name="Nielsen M.R."/>
            <person name="Sondergaard T.E."/>
            <person name="Sorensen J.L."/>
            <person name="Fitzpatrick D.A."/>
            <person name="Frisvad J.C."/>
            <person name="Nielsen K.L."/>
        </authorList>
    </citation>
    <scope>NUCLEOTIDE SEQUENCE [LARGE SCALE GENOMIC DNA]</scope>
    <source>
        <strain evidence="6 7">IBT 3361</strain>
    </source>
</reference>
<dbReference type="InterPro" id="IPR005135">
    <property type="entry name" value="Endo/exonuclease/phosphatase"/>
</dbReference>
<dbReference type="InterPro" id="IPR001878">
    <property type="entry name" value="Znf_CCHC"/>
</dbReference>
<feature type="coiled-coil region" evidence="2">
    <location>
        <begin position="235"/>
        <end position="262"/>
    </location>
</feature>
<dbReference type="InterPro" id="IPR036875">
    <property type="entry name" value="Znf_CCHC_sf"/>
</dbReference>
<keyword evidence="1" id="KW-0863">Zinc-finger</keyword>
<accession>A0ABQ8WDH7</accession>
<dbReference type="PANTHER" id="PTHR33481">
    <property type="entry name" value="REVERSE TRANSCRIPTASE"/>
    <property type="match status" value="1"/>
</dbReference>
<proteinExistence type="predicted"/>
<dbReference type="EMBL" id="JAPVEB010000004">
    <property type="protein sequence ID" value="KAJ5264460.1"/>
    <property type="molecule type" value="Genomic_DNA"/>
</dbReference>
<feature type="domain" description="CCHC-type" evidence="4">
    <location>
        <begin position="533"/>
        <end position="548"/>
    </location>
</feature>
<evidence type="ECO:0008006" key="8">
    <source>
        <dbReference type="Google" id="ProtNLM"/>
    </source>
</evidence>
<feature type="domain" description="Reverse transcriptase" evidence="5">
    <location>
        <begin position="981"/>
        <end position="1242"/>
    </location>
</feature>
<feature type="region of interest" description="Disordered" evidence="3">
    <location>
        <begin position="130"/>
        <end position="222"/>
    </location>
</feature>
<dbReference type="SUPFAM" id="SSF56672">
    <property type="entry name" value="DNA/RNA polymerases"/>
    <property type="match status" value="1"/>
</dbReference>
<keyword evidence="2" id="KW-0175">Coiled coil</keyword>
<evidence type="ECO:0000256" key="2">
    <source>
        <dbReference type="SAM" id="Coils"/>
    </source>
</evidence>
<dbReference type="Proteomes" id="UP001220256">
    <property type="component" value="Unassembled WGS sequence"/>
</dbReference>
<dbReference type="CDD" id="cd01650">
    <property type="entry name" value="RT_nLTR_like"/>
    <property type="match status" value="1"/>
</dbReference>
<gene>
    <name evidence="6" type="ORF">N7505_007253</name>
</gene>
<organism evidence="6 7">
    <name type="scientific">Penicillium chrysogenum</name>
    <name type="common">Penicillium notatum</name>
    <dbReference type="NCBI Taxonomy" id="5076"/>
    <lineage>
        <taxon>Eukaryota</taxon>
        <taxon>Fungi</taxon>
        <taxon>Dikarya</taxon>
        <taxon>Ascomycota</taxon>
        <taxon>Pezizomycotina</taxon>
        <taxon>Eurotiomycetes</taxon>
        <taxon>Eurotiomycetidae</taxon>
        <taxon>Eurotiales</taxon>
        <taxon>Aspergillaceae</taxon>
        <taxon>Penicillium</taxon>
        <taxon>Penicillium chrysogenum species complex</taxon>
    </lineage>
</organism>
<dbReference type="Pfam" id="PF00078">
    <property type="entry name" value="RVT_1"/>
    <property type="match status" value="1"/>
</dbReference>
<comment type="caution">
    <text evidence="6">The sequence shown here is derived from an EMBL/GenBank/DDBJ whole genome shotgun (WGS) entry which is preliminary data.</text>
</comment>
<feature type="compositionally biased region" description="Basic and acidic residues" evidence="3">
    <location>
        <begin position="139"/>
        <end position="163"/>
    </location>
</feature>
<evidence type="ECO:0000259" key="4">
    <source>
        <dbReference type="PROSITE" id="PS50158"/>
    </source>
</evidence>
<evidence type="ECO:0000313" key="7">
    <source>
        <dbReference type="Proteomes" id="UP001220256"/>
    </source>
</evidence>
<name>A0ABQ8WDH7_PENCH</name>
<dbReference type="InterPro" id="IPR036691">
    <property type="entry name" value="Endo/exonu/phosph_ase_sf"/>
</dbReference>
<dbReference type="PROSITE" id="PS50158">
    <property type="entry name" value="ZF_CCHC"/>
    <property type="match status" value="1"/>
</dbReference>
<evidence type="ECO:0000259" key="5">
    <source>
        <dbReference type="PROSITE" id="PS50878"/>
    </source>
</evidence>